<feature type="compositionally biased region" description="Basic residues" evidence="5">
    <location>
        <begin position="139"/>
        <end position="150"/>
    </location>
</feature>
<evidence type="ECO:0000256" key="3">
    <source>
        <dbReference type="ARBA" id="ARBA00023242"/>
    </source>
</evidence>
<evidence type="ECO:0000313" key="7">
    <source>
        <dbReference type="EMBL" id="KAJ6229811.1"/>
    </source>
</evidence>
<dbReference type="InterPro" id="IPR001356">
    <property type="entry name" value="HD"/>
</dbReference>
<name>A0ABQ8XAU6_9EUKA</name>
<organism evidence="7 8">
    <name type="scientific">Anaeramoeba flamelloides</name>
    <dbReference type="NCBI Taxonomy" id="1746091"/>
    <lineage>
        <taxon>Eukaryota</taxon>
        <taxon>Metamonada</taxon>
        <taxon>Anaeramoebidae</taxon>
        <taxon>Anaeramoeba</taxon>
    </lineage>
</organism>
<dbReference type="CDD" id="cd00086">
    <property type="entry name" value="homeodomain"/>
    <property type="match status" value="1"/>
</dbReference>
<feature type="region of interest" description="Disordered" evidence="5">
    <location>
        <begin position="1"/>
        <end position="25"/>
    </location>
</feature>
<feature type="region of interest" description="Disordered" evidence="5">
    <location>
        <begin position="437"/>
        <end position="543"/>
    </location>
</feature>
<evidence type="ECO:0000256" key="4">
    <source>
        <dbReference type="PROSITE-ProRule" id="PRU00108"/>
    </source>
</evidence>
<dbReference type="InterPro" id="IPR008422">
    <property type="entry name" value="KN_HD"/>
</dbReference>
<dbReference type="GO" id="GO:0003677">
    <property type="term" value="F:DNA binding"/>
    <property type="evidence" value="ECO:0007669"/>
    <property type="project" value="UniProtKB-KW"/>
</dbReference>
<keyword evidence="2 4" id="KW-0371">Homeobox</keyword>
<evidence type="ECO:0000256" key="5">
    <source>
        <dbReference type="SAM" id="MobiDB-lite"/>
    </source>
</evidence>
<feature type="compositionally biased region" description="Polar residues" evidence="5">
    <location>
        <begin position="469"/>
        <end position="482"/>
    </location>
</feature>
<dbReference type="PROSITE" id="PS50071">
    <property type="entry name" value="HOMEOBOX_2"/>
    <property type="match status" value="1"/>
</dbReference>
<dbReference type="Proteomes" id="UP001150062">
    <property type="component" value="Unassembled WGS sequence"/>
</dbReference>
<accession>A0ABQ8XAU6</accession>
<comment type="subcellular location">
    <subcellularLocation>
        <location evidence="4">Nucleus</location>
    </subcellularLocation>
</comment>
<evidence type="ECO:0000259" key="6">
    <source>
        <dbReference type="PROSITE" id="PS50071"/>
    </source>
</evidence>
<dbReference type="Pfam" id="PF05920">
    <property type="entry name" value="Homeobox_KN"/>
    <property type="match status" value="1"/>
</dbReference>
<sequence>MNNHNKLKQDLNSPLANNNTNSLLSNTQISTPFRMSPHPIDSIPLDTNENQLQILSFSRTTSYDLLSQLINNGEIIPDQGRFDEFDYSFDGNDLDSMEINSSTTNPTLGLHNFSQTLRDDNIKFFPQNKDQLHSQPQKHQQKQQRQQKKSFKQEQPNLKQIELNPQIFEPIDTTDLFFNDKNNFATADNNQGQNKIDFDNESIFSLNSIQSPSPTQSTGPNQNTVNCQTGIQIKKDKDQKSPFILSLIKNFSFNNRNELVSMENCPSLTPLTNSFEKKLLDPEFDQIMELCDQKRKTKIVQLKEQYEFELNELNQAKKRYMKQMVNMSTPVEDVIKNKGGIEKIQEKFDKSFSQLNQTFKNELNQIKKETLKKKTSKSKLSNSNITENEYSSKDHFQISRRKRNYPKQLNSQPTNYKIKKSNLKIIQTKSEIINDSKQEKKIIPKTRSQLQSRSKSRSRSPLQSEFEYETQTNERSQTQLYNTPKDLRNKKQTKKKSRKKRKKKSKPHRRSKKKSSNLKKPKLKRHHNGKDKNNSLIKPKSSKLMLKRRRRCKRLRTTELAKNIFEKWFQDHYNDEGGPYPSKQIRLVLAEKSQIPELQVQRWFGQRRRIEKDKFKNSEIGKPKWV</sequence>
<keyword evidence="8" id="KW-1185">Reference proteome</keyword>
<protein>
    <submittedName>
        <fullName evidence="7">Homeobox protein hhex</fullName>
    </submittedName>
</protein>
<feature type="region of interest" description="Disordered" evidence="5">
    <location>
        <begin position="130"/>
        <end position="164"/>
    </location>
</feature>
<dbReference type="InterPro" id="IPR009057">
    <property type="entry name" value="Homeodomain-like_sf"/>
</dbReference>
<dbReference type="Gene3D" id="1.10.10.60">
    <property type="entry name" value="Homeodomain-like"/>
    <property type="match status" value="1"/>
</dbReference>
<feature type="DNA-binding region" description="Homeobox" evidence="4">
    <location>
        <begin position="550"/>
        <end position="615"/>
    </location>
</feature>
<evidence type="ECO:0000256" key="1">
    <source>
        <dbReference type="ARBA" id="ARBA00023125"/>
    </source>
</evidence>
<keyword evidence="1 4" id="KW-0238">DNA-binding</keyword>
<comment type="caution">
    <text evidence="7">The sequence shown here is derived from an EMBL/GenBank/DDBJ whole genome shotgun (WGS) entry which is preliminary data.</text>
</comment>
<dbReference type="EMBL" id="JAOAOG010000317">
    <property type="protein sequence ID" value="KAJ6229811.1"/>
    <property type="molecule type" value="Genomic_DNA"/>
</dbReference>
<evidence type="ECO:0000256" key="2">
    <source>
        <dbReference type="ARBA" id="ARBA00023155"/>
    </source>
</evidence>
<dbReference type="SMART" id="SM00389">
    <property type="entry name" value="HOX"/>
    <property type="match status" value="1"/>
</dbReference>
<feature type="compositionally biased region" description="Low complexity" evidence="5">
    <location>
        <begin position="447"/>
        <end position="464"/>
    </location>
</feature>
<reference evidence="7" key="1">
    <citation type="submission" date="2022-08" db="EMBL/GenBank/DDBJ databases">
        <title>Novel sulfate-reducing endosymbionts in the free-living metamonad Anaeramoeba.</title>
        <authorList>
            <person name="Jerlstrom-Hultqvist J."/>
            <person name="Cepicka I."/>
            <person name="Gallot-Lavallee L."/>
            <person name="Salas-Leiva D."/>
            <person name="Curtis B.A."/>
            <person name="Zahonova K."/>
            <person name="Pipaliya S."/>
            <person name="Dacks J."/>
            <person name="Roger A.J."/>
        </authorList>
    </citation>
    <scope>NUCLEOTIDE SEQUENCE</scope>
    <source>
        <strain evidence="7">Schooner1</strain>
    </source>
</reference>
<feature type="domain" description="Homeobox" evidence="6">
    <location>
        <begin position="548"/>
        <end position="614"/>
    </location>
</feature>
<feature type="region of interest" description="Disordered" evidence="5">
    <location>
        <begin position="370"/>
        <end position="422"/>
    </location>
</feature>
<dbReference type="SUPFAM" id="SSF46689">
    <property type="entry name" value="Homeodomain-like"/>
    <property type="match status" value="1"/>
</dbReference>
<gene>
    <name evidence="7" type="ORF">M0813_07399</name>
</gene>
<proteinExistence type="predicted"/>
<feature type="compositionally biased region" description="Basic residues" evidence="5">
    <location>
        <begin position="488"/>
        <end position="529"/>
    </location>
</feature>
<evidence type="ECO:0000313" key="8">
    <source>
        <dbReference type="Proteomes" id="UP001150062"/>
    </source>
</evidence>
<keyword evidence="3 4" id="KW-0539">Nucleus</keyword>
<feature type="compositionally biased region" description="Low complexity" evidence="5">
    <location>
        <begin position="11"/>
        <end position="25"/>
    </location>
</feature>